<evidence type="ECO:0000259" key="5">
    <source>
        <dbReference type="PROSITE" id="PS50850"/>
    </source>
</evidence>
<feature type="transmembrane region" description="Helical" evidence="4">
    <location>
        <begin position="72"/>
        <end position="93"/>
    </location>
</feature>
<dbReference type="PANTHER" id="PTHR11360:SF319">
    <property type="entry name" value="MAJOR FACILITATOR SUPERFAMILY (MFS) PROFILE DOMAIN-CONTAINING PROTEIN"/>
    <property type="match status" value="1"/>
</dbReference>
<feature type="transmembrane region" description="Helical" evidence="4">
    <location>
        <begin position="232"/>
        <end position="252"/>
    </location>
</feature>
<dbReference type="Gene3D" id="1.20.1250.20">
    <property type="entry name" value="MFS general substrate transporter like domains"/>
    <property type="match status" value="2"/>
</dbReference>
<evidence type="ECO:0000256" key="2">
    <source>
        <dbReference type="ARBA" id="ARBA00006727"/>
    </source>
</evidence>
<keyword evidence="7" id="KW-1185">Reference proteome</keyword>
<evidence type="ECO:0000256" key="4">
    <source>
        <dbReference type="SAM" id="Phobius"/>
    </source>
</evidence>
<comment type="caution">
    <text evidence="6">The sequence shown here is derived from an EMBL/GenBank/DDBJ whole genome shotgun (WGS) entry which is preliminary data.</text>
</comment>
<keyword evidence="4" id="KW-0812">Transmembrane</keyword>
<feature type="transmembrane region" description="Helical" evidence="4">
    <location>
        <begin position="312"/>
        <end position="334"/>
    </location>
</feature>
<proteinExistence type="inferred from homology"/>
<dbReference type="EMBL" id="JBBJBU010000014">
    <property type="protein sequence ID" value="KAK7203037.1"/>
    <property type="molecule type" value="Genomic_DNA"/>
</dbReference>
<evidence type="ECO:0000313" key="6">
    <source>
        <dbReference type="EMBL" id="KAK7203037.1"/>
    </source>
</evidence>
<dbReference type="InterPro" id="IPR050327">
    <property type="entry name" value="Proton-linked_MCT"/>
</dbReference>
<feature type="compositionally biased region" description="Low complexity" evidence="3">
    <location>
        <begin position="1"/>
        <end position="17"/>
    </location>
</feature>
<dbReference type="InterPro" id="IPR036259">
    <property type="entry name" value="MFS_trans_sf"/>
</dbReference>
<name>A0ABR1EZS0_9ASCO</name>
<keyword evidence="4" id="KW-1133">Transmembrane helix</keyword>
<feature type="transmembrane region" description="Helical" evidence="4">
    <location>
        <begin position="431"/>
        <end position="457"/>
    </location>
</feature>
<comment type="subcellular location">
    <subcellularLocation>
        <location evidence="1">Membrane</location>
        <topology evidence="1">Multi-pass membrane protein</topology>
    </subcellularLocation>
</comment>
<comment type="similarity">
    <text evidence="2">Belongs to the major facilitator superfamily. Monocarboxylate porter (TC 2.A.1.13) family.</text>
</comment>
<feature type="transmembrane region" description="Helical" evidence="4">
    <location>
        <begin position="406"/>
        <end position="425"/>
    </location>
</feature>
<dbReference type="InterPro" id="IPR011701">
    <property type="entry name" value="MFS"/>
</dbReference>
<feature type="transmembrane region" description="Helical" evidence="4">
    <location>
        <begin position="273"/>
        <end position="292"/>
    </location>
</feature>
<gene>
    <name evidence="6" type="ORF">BZA70DRAFT_291847</name>
</gene>
<dbReference type="SUPFAM" id="SSF103473">
    <property type="entry name" value="MFS general substrate transporter"/>
    <property type="match status" value="1"/>
</dbReference>
<feature type="transmembrane region" description="Helical" evidence="4">
    <location>
        <begin position="113"/>
        <end position="131"/>
    </location>
</feature>
<keyword evidence="4" id="KW-0472">Membrane</keyword>
<dbReference type="PANTHER" id="PTHR11360">
    <property type="entry name" value="MONOCARBOXYLATE TRANSPORTER"/>
    <property type="match status" value="1"/>
</dbReference>
<feature type="transmembrane region" description="Helical" evidence="4">
    <location>
        <begin position="341"/>
        <end position="360"/>
    </location>
</feature>
<feature type="transmembrane region" description="Helical" evidence="4">
    <location>
        <begin position="199"/>
        <end position="220"/>
    </location>
</feature>
<evidence type="ECO:0000256" key="1">
    <source>
        <dbReference type="ARBA" id="ARBA00004141"/>
    </source>
</evidence>
<feature type="transmembrane region" description="Helical" evidence="4">
    <location>
        <begin position="143"/>
        <end position="160"/>
    </location>
</feature>
<dbReference type="Pfam" id="PF07690">
    <property type="entry name" value="MFS_1"/>
    <property type="match status" value="2"/>
</dbReference>
<organism evidence="6 7">
    <name type="scientific">Myxozyma melibiosi</name>
    <dbReference type="NCBI Taxonomy" id="54550"/>
    <lineage>
        <taxon>Eukaryota</taxon>
        <taxon>Fungi</taxon>
        <taxon>Dikarya</taxon>
        <taxon>Ascomycota</taxon>
        <taxon>Saccharomycotina</taxon>
        <taxon>Lipomycetes</taxon>
        <taxon>Lipomycetales</taxon>
        <taxon>Lipomycetaceae</taxon>
        <taxon>Myxozyma</taxon>
    </lineage>
</organism>
<protein>
    <submittedName>
        <fullName evidence="6">Major facilitator superfamily domain-containing protein</fullName>
    </submittedName>
</protein>
<dbReference type="CDD" id="cd17352">
    <property type="entry name" value="MFS_MCT_SLC16"/>
    <property type="match status" value="1"/>
</dbReference>
<dbReference type="GeneID" id="90039848"/>
<feature type="transmembrane region" description="Helical" evidence="4">
    <location>
        <begin position="366"/>
        <end position="386"/>
    </location>
</feature>
<feature type="domain" description="Major facilitator superfamily (MFS) profile" evidence="5">
    <location>
        <begin position="277"/>
        <end position="466"/>
    </location>
</feature>
<dbReference type="RefSeq" id="XP_064766070.1">
    <property type="nucleotide sequence ID" value="XM_064914336.1"/>
</dbReference>
<feature type="transmembrane region" description="Helical" evidence="4">
    <location>
        <begin position="166"/>
        <end position="187"/>
    </location>
</feature>
<sequence length="466" mass="49851">MVDLIPSSSASSAAPSPVEKPSLPDPEPVAEVFGADHDEKKSLPDASDTSADSSGYQLQSHERYPPDYGIKAWTCVFGAFCGIFASFGYIQVIGVFTEYYGQHQLQTYSSSQIAWITSVQTWLTVFCGVIVGRLYDIFGPTPLIIPGAIIMNLGIMMTSLCTEYYQFILAQGICTALGASLLFNPCVSAISTWFVKRRATASGIANAGSSLGGVIIPIIFRNVEKRAGFGWGVRAVGFLLTFFSVLCCLTVTSRLNPPGRQPIRFYQNYLKPFGIPEFGLAAGGVCLAYWGLFIPISFVPNHAVAHGFSQTLSSYLISIQNAASCFGRVVPGLLADKLGRFNMYVFGAFLCAILTSALWIPASSHVAIIMYAALYGFSSGIAFTLWQPMIADISPPQQVGARMGAVSAALSFSSLFGMPVAGAIIDANNGSYWGAAVFAACMMAAGGVVAFFSKLVLTNWNIFSLK</sequence>
<dbReference type="PROSITE" id="PS50850">
    <property type="entry name" value="MFS"/>
    <property type="match status" value="1"/>
</dbReference>
<evidence type="ECO:0000313" key="7">
    <source>
        <dbReference type="Proteomes" id="UP001498771"/>
    </source>
</evidence>
<dbReference type="InterPro" id="IPR020846">
    <property type="entry name" value="MFS_dom"/>
</dbReference>
<accession>A0ABR1EZS0</accession>
<feature type="compositionally biased region" description="Polar residues" evidence="3">
    <location>
        <begin position="47"/>
        <end position="58"/>
    </location>
</feature>
<feature type="region of interest" description="Disordered" evidence="3">
    <location>
        <begin position="1"/>
        <end position="58"/>
    </location>
</feature>
<feature type="compositionally biased region" description="Basic and acidic residues" evidence="3">
    <location>
        <begin position="34"/>
        <end position="43"/>
    </location>
</feature>
<reference evidence="6 7" key="1">
    <citation type="submission" date="2024-03" db="EMBL/GenBank/DDBJ databases">
        <title>Genome-scale model development and genomic sequencing of the oleaginous clade Lipomyces.</title>
        <authorList>
            <consortium name="Lawrence Berkeley National Laboratory"/>
            <person name="Czajka J.J."/>
            <person name="Han Y."/>
            <person name="Kim J."/>
            <person name="Mondo S.J."/>
            <person name="Hofstad B.A."/>
            <person name="Robles A."/>
            <person name="Haridas S."/>
            <person name="Riley R."/>
            <person name="LaButti K."/>
            <person name="Pangilinan J."/>
            <person name="Andreopoulos W."/>
            <person name="Lipzen A."/>
            <person name="Yan J."/>
            <person name="Wang M."/>
            <person name="Ng V."/>
            <person name="Grigoriev I.V."/>
            <person name="Spatafora J.W."/>
            <person name="Magnuson J.K."/>
            <person name="Baker S.E."/>
            <person name="Pomraning K.R."/>
        </authorList>
    </citation>
    <scope>NUCLEOTIDE SEQUENCE [LARGE SCALE GENOMIC DNA]</scope>
    <source>
        <strain evidence="6 7">Phaff 52-87</strain>
    </source>
</reference>
<evidence type="ECO:0000256" key="3">
    <source>
        <dbReference type="SAM" id="MobiDB-lite"/>
    </source>
</evidence>
<dbReference type="Proteomes" id="UP001498771">
    <property type="component" value="Unassembled WGS sequence"/>
</dbReference>